<dbReference type="Proteomes" id="UP001497700">
    <property type="component" value="Unassembled WGS sequence"/>
</dbReference>
<evidence type="ECO:0000313" key="2">
    <source>
        <dbReference type="Proteomes" id="UP001497700"/>
    </source>
</evidence>
<proteinExistence type="predicted"/>
<sequence>MSSKNAIAIIGSGCRFPGNANSPSRLWDILHNPPDLSSKIPEDRFNTQGFFHKDPQYHGHTNVDRAYLLSGSEEGVYRQFDAQFFGISTAEARVMDPQIRLLLETVFEALESAGQTMEDLQGSNTAVYSGLMTGDYEHLMTRDEDSMSTYHVTGTSRALMSNRISYFFDWRGPSMTIDTACSSSLYAVHQAVQQLRSGDSRVAVATGANLILDPILFITESKMQMLSPTGRSRMWDADADGYARGEGVAAIVMKTLEAAEADGDPIECIIRETAVGQDGRTKGITVPNPEAQSTIIVDCYRRAGLDISRVEDRPQYFEAHGTGTAAGDPEEAKAIHSAFFSGKSTGEFSPLLVGSAKTVIGHTEGTAGLAGVLKASLALQKSIIPPNLLFRRLNPRVAPFYGNLQIPTNAVPWPTLPDKCSRRASINSFGFGGANAHAILESYSPVSTPPRVGHEDTFYPFLFSAISEKSLIDYLEVFREYLIRDGSAVNIQDLSYTLNYRRTRFSLVVTFSASTIKGLASRIGEKIDSMRSKAIEHLGTPIAPLLGRKPRVLVIFTGQGAQWPRMGAQLIEGSAYARGILKRLEARLARLPAKERPTWNLTEELLKAESSSQVSSAFISQPLCTAIQIVLIELLREAGVEFTAVVGHSSGEIAAAYASGLISADDAICIAYYRGLYSDLAKGSNGQSGAMLAVGTSFENAQELLDEDEFQGRACIAAINSSDSITIAGDSDAIQELGTIFTDEKVFSRPLRVSTAYHSHHMAPCSPAYLDALRRLDIRVQRPSQTKQPTWFSSVQKSGRPKVLIGDLQGPYWDRNMVSPVLFQQAVARACAEVGSFDLAIEIGPHPALKGPTLQTIQETLGAKVPYTGLFQRKRKDLEAVAQGFGHILTHLGKGSVDLRAYGLAVFEDGDPSFVKNLPTYCWNHEIEYWHESRYTKAIRTRSDRVHELLGHRCPDSTQHEIRWRHMLRPKEIPWIKGHQLQGQIVFPAAGYVSAALEASHLVFQDAPILCIDVLDLEIEQALTFDEEDTMIETLFSMTDIQKHGAYEATAKFTYNAARAMASGSLSLLASGRIRVQYGEPSATMLPARNKHAPNLMKVQEKSFYDALRKLDYQYSGPFVALSGIERRLGTATGYISTVEDSTLMVHPAVLDVAFQSVFLAACAPDDGTLWSMHVPTRVRRVSINPLLCLSEMGPNKKLPFDAIRVPYTKSIIGDVELYPVESENAMVQVEGLECVPFTPATEKNDRALFNSTIWTPMLPDVEEVAFDGAVTDEQRQLAHVLERMAYYYLWQLDQSVPPNHPSRQQDSYVQLFKFASNALSQTTTSDQSVWRPEWEQDTLESISSAYHPYRHTIDVRILNALGSRLADIATGEIPAIEIGTKDQLLTEYYQDGLGMREYTKYLARVIKQITLKTPRLRCLEIGAGTGGATKVILAEAGEFISSYTFTDISSGFFDNAQAAFADFADRMTFKALDICVDPREQGFEEYSYDLIVASAVLHATPSLDQTLHNVRRLLKPGGYLAVVEVDSNQPIRIGTMFGAFPGWWLGVDEGRDLSPCLSLADWDDLLHRTGFSGCDTTMSSPEGFVNPLTLFVSQRVDDKISFLRDPISDGPQIFHPGHAIQDLVILGGANPSTFKLALRASRILRRYCANIKTIRGLQDVQDLRISSHTTILSLVELDQALFKDITEGRWNAFKRILQEARTVLWVTQGRRASNPYANMTSGFFRSVTHERPVLDYQCLDVENIKSLTPEVLAKVLLQFQAAGFWRRNTIGNFHMAIERELVIDEYGRMLVPRLIANQEMTRRHNAIRRPILESTVLRDHDVSVVLDGREVFLRKETRNLAELRSLGKVTYSTMTPVRLTRQSRMFLALGKYHDSADQFISLSLKHSVSAYPTISLPLPSAVPSGSEALFLRLITLHHVSSTIVQDLEDGDRVLVHEPIPALVSILKNTVVDHELNNVEVLFTTSRPDGHPACLKVHSHLPKRALESLKLQSITAFIDLALTEESRHVARQIRTRLPKSCRSDSATAIFGGEPKAPSRARTSQILNHLENTTQAAYRDIESISKESLEYSVIGIDQVSNHDYSEASQCIIDWNTADQVSTRVEPIDSQPLFSTCKTYWLVGLTGSLALSLCKWMVLHGAKYVVLSSRTPKIDRAWKEEMAELGAVIRIMTIDITKKEDLRKAHEEISSTLPPIAGVAQGAMVLRDNLMRDIPLEDVYEVTRPKVEGSIYLNELFQDNTLDFFVFLSSLSSVLGIPGQSCYTAANLFMSSLAEQRRQAGLAASVINIGIIYGAGYVTEQQRDMTSISLTMATIPMSEHDFHQMFAEAVIAGSPGASTLAEISAGPRPVQVDEEIQPKWAPNPFFTHLLVDVPAECSDSAATNRKKTVSLETQLLAARSIEDVHLLIKTAILEKLRTMFQFDFDMVARTGLDAIRLDDLGVDSLMAVEIRAWMAKSLRINYPVLKILSGVSIGELVRVGVDGVPPEMVPGLQSQTRLPSASPPKVNGHTVNGHKENGHRENGQVNGTNLNTIPATLSVGITNGNGPAVKPTSSLDLPDSANLMFMDLSPTQQMFWLSSNMLHGSTGLNHTAMFRLTGPLRLHDLEVAVRKVGQQHESLRTCFLERHGRLMQAIMEKSTLQLEHRLIFSEDESQRAAQEVHEHAYDIGRGQTLRLVLLSLSDSEHFLIFGCTGLALDGVSFQVFLQDLLQHYHHENYVSEIPQYRNFFEVQDHASTPGHFEKEIQYWNAKYPDFPPPLPILRVSSATSRPSLASFSHEKASLSITRKTKLQIQAICKRYRVTPFHFYLACLRVLLARYADIDDVSIGIGDANRSDDSMMRCIGTFFNVLPLRFRTQSGVKFNELLRESCTAAYEAMENSRLPFQTLLNELKPPRSPTHTTLFQSFVNYRVGQRQKQTWGSCELEMQSYEISQTGYDLNLDIIDDPEGECFLALYVRRGLYSTSEAETLIKSYGKLVSSFAATPDIDCDEAYMYDSDDVGLVLDFSQGLSYPSQWPETVVHQIESIAEKYPDSPAVRNHDGCTTTYSQLSELSWTIASALTAAGADIGSVIAVLQEPSPIFIASILAIMRIGSIYLPLDLFAPPSRLVAIVDNCKPKLFLVDITTNHRIHDLLGSQPATINVSLLNTERQLKTPIAATADGLAMILYTSGSTGIPKGISLKHEGIRNQIEHMQDIYGIGAEVVLQQSAPSFDLSYAQVFMALCFGGSVHPLPSGLRGDAFAITELIASQGITCTFATPTEYSSWQKYAQGQGLANSSWRTALCAGESVPYSLLAQFRGLNKPDLRLFNAYGPTEVSVLASAMELKYMDDAPFQGIIPAGSVLPNYSIHILDEQFNHVPPGVQGEVYIGGAGVAAGYVHNPVLSAERFVLDPFASDHFKRHGWTRMHRVGDRGRWREDGSIVIEGRVSGDTQVKIRGIRVDLCEVEDAILRVAQGALADAVVSVRRSVERSEDASQFLVAHVVFDPKHPEQDREGFLQRLPSALELPSYMRPVGLFALDKMPRTTSSKLDRRAIGALKLPDVLGGCEENRLAWDITQTEAQLRDIWFDVVKPRSRTVYSINPQTDFFDVGGNSLLLLEVKGKIQAVMGKTLQVGQMLQSSTLGHMAGLIDRGQGQASNAIDWESETALPQSVVEAGGTAETVTVENGRVVVLTGATGYLGSAILDALIAEDEVKKVHCIGVRDMASREAKINSPKVHFYEGDLKLPRLGLSEDDARHIFREADRIIHNGADTSHMRYYQSMRLPNVQSTKELVKMCGSRRIPFHFVSTAAVSPYYAAGGASQTGFPEVSLADCIPPTDGFGGYPASKWASERLLERLHDEVEGGWPVFIHRPSLISRQLDNPALDVVHNIRHYASRMNAVPVAPNISGYLDTVSLSEVVDGILDTLRGPRATAPDVRFFHYCGEEQLPLDDMKSWILVQNGGGEPIAQSEVGELQLGEWARRAAEMGMDPTLVAFVASVAGQRELVYPKVMKRERTAVGYT</sequence>
<protein>
    <submittedName>
        <fullName evidence="1">Polyketide synthetase</fullName>
    </submittedName>
</protein>
<keyword evidence="2" id="KW-1185">Reference proteome</keyword>
<reference evidence="1 2" key="1">
    <citation type="journal article" date="2022" name="New Phytol.">
        <title>Ecological generalism drives hyperdiversity of secondary metabolite gene clusters in xylarialean endophytes.</title>
        <authorList>
            <person name="Franco M.E.E."/>
            <person name="Wisecaver J.H."/>
            <person name="Arnold A.E."/>
            <person name="Ju Y.M."/>
            <person name="Slot J.C."/>
            <person name="Ahrendt S."/>
            <person name="Moore L.P."/>
            <person name="Eastman K.E."/>
            <person name="Scott K."/>
            <person name="Konkel Z."/>
            <person name="Mondo S.J."/>
            <person name="Kuo A."/>
            <person name="Hayes R.D."/>
            <person name="Haridas S."/>
            <person name="Andreopoulos B."/>
            <person name="Riley R."/>
            <person name="LaButti K."/>
            <person name="Pangilinan J."/>
            <person name="Lipzen A."/>
            <person name="Amirebrahimi M."/>
            <person name="Yan J."/>
            <person name="Adam C."/>
            <person name="Keymanesh K."/>
            <person name="Ng V."/>
            <person name="Louie K."/>
            <person name="Northen T."/>
            <person name="Drula E."/>
            <person name="Henrissat B."/>
            <person name="Hsieh H.M."/>
            <person name="Youens-Clark K."/>
            <person name="Lutzoni F."/>
            <person name="Miadlikowska J."/>
            <person name="Eastwood D.C."/>
            <person name="Hamelin R.C."/>
            <person name="Grigoriev I.V."/>
            <person name="U'Ren J.M."/>
        </authorList>
    </citation>
    <scope>NUCLEOTIDE SEQUENCE [LARGE SCALE GENOMIC DNA]</scope>
    <source>
        <strain evidence="1 2">CBS 119005</strain>
    </source>
</reference>
<dbReference type="EMBL" id="MU393507">
    <property type="protein sequence ID" value="KAI4863260.1"/>
    <property type="molecule type" value="Genomic_DNA"/>
</dbReference>
<organism evidence="1 2">
    <name type="scientific">Hypoxylon rubiginosum</name>
    <dbReference type="NCBI Taxonomy" id="110542"/>
    <lineage>
        <taxon>Eukaryota</taxon>
        <taxon>Fungi</taxon>
        <taxon>Dikarya</taxon>
        <taxon>Ascomycota</taxon>
        <taxon>Pezizomycotina</taxon>
        <taxon>Sordariomycetes</taxon>
        <taxon>Xylariomycetidae</taxon>
        <taxon>Xylariales</taxon>
        <taxon>Hypoxylaceae</taxon>
        <taxon>Hypoxylon</taxon>
    </lineage>
</organism>
<gene>
    <name evidence="1" type="ORF">F4820DRAFT_450123</name>
</gene>
<accession>A0ACB9YUZ0</accession>
<comment type="caution">
    <text evidence="1">The sequence shown here is derived from an EMBL/GenBank/DDBJ whole genome shotgun (WGS) entry which is preliminary data.</text>
</comment>
<name>A0ACB9YUZ0_9PEZI</name>
<evidence type="ECO:0000313" key="1">
    <source>
        <dbReference type="EMBL" id="KAI4863260.1"/>
    </source>
</evidence>